<protein>
    <recommendedName>
        <fullName evidence="4">Secreted protein</fullName>
    </recommendedName>
</protein>
<accession>A0ABQ6T4U5</accession>
<dbReference type="PROSITE" id="PS51257">
    <property type="entry name" value="PROKAR_LIPOPROTEIN"/>
    <property type="match status" value="1"/>
</dbReference>
<organism evidence="2 3">
    <name type="scientific">Stenotrophomonas cyclobalanopsidis</name>
    <dbReference type="NCBI Taxonomy" id="2771362"/>
    <lineage>
        <taxon>Bacteria</taxon>
        <taxon>Pseudomonadati</taxon>
        <taxon>Pseudomonadota</taxon>
        <taxon>Gammaproteobacteria</taxon>
        <taxon>Lysobacterales</taxon>
        <taxon>Lysobacteraceae</taxon>
        <taxon>Stenotrophomonas</taxon>
    </lineage>
</organism>
<sequence length="100" mass="10065">MIATNRNAGLIVSGVLLLALVGCKPAEPPATSDDHAQTVPRDADTPSVAAQPAMPSESGGTTEAVEITRADDGSSVQLRKVDASDPPSAAEPAQPAEPAH</sequence>
<feature type="compositionally biased region" description="Low complexity" evidence="1">
    <location>
        <begin position="84"/>
        <end position="100"/>
    </location>
</feature>
<name>A0ABQ6T4U5_9GAMM</name>
<keyword evidence="3" id="KW-1185">Reference proteome</keyword>
<dbReference type="Proteomes" id="UP000326367">
    <property type="component" value="Unassembled WGS sequence"/>
</dbReference>
<evidence type="ECO:0000313" key="3">
    <source>
        <dbReference type="Proteomes" id="UP000326367"/>
    </source>
</evidence>
<evidence type="ECO:0008006" key="4">
    <source>
        <dbReference type="Google" id="ProtNLM"/>
    </source>
</evidence>
<proteinExistence type="predicted"/>
<feature type="compositionally biased region" description="Basic and acidic residues" evidence="1">
    <location>
        <begin position="32"/>
        <end position="44"/>
    </location>
</feature>
<gene>
    <name evidence="2" type="ORF">FJU31_01895</name>
</gene>
<reference evidence="2 3" key="1">
    <citation type="journal article" date="2020" name="Antonie Van Leeuwenhoek">
        <title>Stenotrophomonas cyclobalanopsidis sp. nov., isolated from the leaf spot disease of Cyclobalanopsis patelliformis.</title>
        <authorList>
            <person name="Bian D.R."/>
            <person name="Xue H."/>
            <person name="Piao C.G."/>
            <person name="Li Y."/>
        </authorList>
    </citation>
    <scope>NUCLEOTIDE SEQUENCE [LARGE SCALE GENOMIC DNA]</scope>
    <source>
        <strain evidence="2 3">TPQG1-4</strain>
    </source>
</reference>
<dbReference type="EMBL" id="VYKI01000002">
    <property type="protein sequence ID" value="KAA9003642.1"/>
    <property type="molecule type" value="Genomic_DNA"/>
</dbReference>
<evidence type="ECO:0000256" key="1">
    <source>
        <dbReference type="SAM" id="MobiDB-lite"/>
    </source>
</evidence>
<comment type="caution">
    <text evidence="2">The sequence shown here is derived from an EMBL/GenBank/DDBJ whole genome shotgun (WGS) entry which is preliminary data.</text>
</comment>
<feature type="region of interest" description="Disordered" evidence="1">
    <location>
        <begin position="25"/>
        <end position="100"/>
    </location>
</feature>
<dbReference type="RefSeq" id="WP_150453274.1">
    <property type="nucleotide sequence ID" value="NZ_VYKI01000002.1"/>
</dbReference>
<evidence type="ECO:0000313" key="2">
    <source>
        <dbReference type="EMBL" id="KAA9003642.1"/>
    </source>
</evidence>